<evidence type="ECO:0000256" key="1">
    <source>
        <dbReference type="SAM" id="MobiDB-lite"/>
    </source>
</evidence>
<feature type="region of interest" description="Disordered" evidence="1">
    <location>
        <begin position="585"/>
        <end position="626"/>
    </location>
</feature>
<feature type="non-terminal residue" evidence="3">
    <location>
        <position position="1"/>
    </location>
</feature>
<keyword evidence="4" id="KW-1185">Reference proteome</keyword>
<evidence type="ECO:0000313" key="3">
    <source>
        <dbReference type="EMBL" id="KIJ93009.1"/>
    </source>
</evidence>
<dbReference type="HOGENOM" id="CLU_003703_13_0_1"/>
<organism evidence="3 4">
    <name type="scientific">Laccaria amethystina LaAM-08-1</name>
    <dbReference type="NCBI Taxonomy" id="1095629"/>
    <lineage>
        <taxon>Eukaryota</taxon>
        <taxon>Fungi</taxon>
        <taxon>Dikarya</taxon>
        <taxon>Basidiomycota</taxon>
        <taxon>Agaricomycotina</taxon>
        <taxon>Agaricomycetes</taxon>
        <taxon>Agaricomycetidae</taxon>
        <taxon>Agaricales</taxon>
        <taxon>Agaricineae</taxon>
        <taxon>Hydnangiaceae</taxon>
        <taxon>Laccaria</taxon>
    </lineage>
</organism>
<dbReference type="CDD" id="cd19757">
    <property type="entry name" value="Bbox1"/>
    <property type="match status" value="1"/>
</dbReference>
<dbReference type="STRING" id="1095629.A0A0C9WII6"/>
<gene>
    <name evidence="3" type="ORF">K443DRAFT_59137</name>
</gene>
<dbReference type="InterPro" id="IPR041457">
    <property type="entry name" value="CxC2_KDZ-assoc"/>
</dbReference>
<evidence type="ECO:0000313" key="4">
    <source>
        <dbReference type="Proteomes" id="UP000054477"/>
    </source>
</evidence>
<dbReference type="OrthoDB" id="2974258at2759"/>
<reference evidence="3 4" key="1">
    <citation type="submission" date="2014-04" db="EMBL/GenBank/DDBJ databases">
        <authorList>
            <consortium name="DOE Joint Genome Institute"/>
            <person name="Kuo A."/>
            <person name="Kohler A."/>
            <person name="Nagy L.G."/>
            <person name="Floudas D."/>
            <person name="Copeland A."/>
            <person name="Barry K.W."/>
            <person name="Cichocki N."/>
            <person name="Veneault-Fourrey C."/>
            <person name="LaButti K."/>
            <person name="Lindquist E.A."/>
            <person name="Lipzen A."/>
            <person name="Lundell T."/>
            <person name="Morin E."/>
            <person name="Murat C."/>
            <person name="Sun H."/>
            <person name="Tunlid A."/>
            <person name="Henrissat B."/>
            <person name="Grigoriev I.V."/>
            <person name="Hibbett D.S."/>
            <person name="Martin F."/>
            <person name="Nordberg H.P."/>
            <person name="Cantor M.N."/>
            <person name="Hua S.X."/>
        </authorList>
    </citation>
    <scope>NUCLEOTIDE SEQUENCE [LARGE SCALE GENOMIC DNA]</scope>
    <source>
        <strain evidence="3 4">LaAM-08-1</strain>
    </source>
</reference>
<evidence type="ECO:0000259" key="2">
    <source>
        <dbReference type="Pfam" id="PF18803"/>
    </source>
</evidence>
<feature type="domain" description="CxC2-like cysteine cluster KDZ transposase-associated" evidence="2">
    <location>
        <begin position="196"/>
        <end position="302"/>
    </location>
</feature>
<proteinExistence type="predicted"/>
<feature type="region of interest" description="Disordered" evidence="1">
    <location>
        <begin position="740"/>
        <end position="767"/>
    </location>
</feature>
<name>A0A0C9WII6_9AGAR</name>
<dbReference type="Proteomes" id="UP000054477">
    <property type="component" value="Unassembled WGS sequence"/>
</dbReference>
<feature type="region of interest" description="Disordered" evidence="1">
    <location>
        <begin position="455"/>
        <end position="474"/>
    </location>
</feature>
<dbReference type="AlphaFoldDB" id="A0A0C9WII6"/>
<dbReference type="EMBL" id="KN838871">
    <property type="protein sequence ID" value="KIJ93009.1"/>
    <property type="molecule type" value="Genomic_DNA"/>
</dbReference>
<dbReference type="Pfam" id="PF18803">
    <property type="entry name" value="CxC2"/>
    <property type="match status" value="1"/>
</dbReference>
<reference evidence="4" key="2">
    <citation type="submission" date="2015-01" db="EMBL/GenBank/DDBJ databases">
        <title>Evolutionary Origins and Diversification of the Mycorrhizal Mutualists.</title>
        <authorList>
            <consortium name="DOE Joint Genome Institute"/>
            <consortium name="Mycorrhizal Genomics Consortium"/>
            <person name="Kohler A."/>
            <person name="Kuo A."/>
            <person name="Nagy L.G."/>
            <person name="Floudas D."/>
            <person name="Copeland A."/>
            <person name="Barry K.W."/>
            <person name="Cichocki N."/>
            <person name="Veneault-Fourrey C."/>
            <person name="LaButti K."/>
            <person name="Lindquist E.A."/>
            <person name="Lipzen A."/>
            <person name="Lundell T."/>
            <person name="Morin E."/>
            <person name="Murat C."/>
            <person name="Riley R."/>
            <person name="Ohm R."/>
            <person name="Sun H."/>
            <person name="Tunlid A."/>
            <person name="Henrissat B."/>
            <person name="Grigoriev I.V."/>
            <person name="Hibbett D.S."/>
            <person name="Martin F."/>
        </authorList>
    </citation>
    <scope>NUCLEOTIDE SEQUENCE [LARGE SCALE GENOMIC DNA]</scope>
    <source>
        <strain evidence="4">LaAM-08-1</strain>
    </source>
</reference>
<protein>
    <recommendedName>
        <fullName evidence="2">CxC2-like cysteine cluster KDZ transposase-associated domain-containing protein</fullName>
    </recommendedName>
</protein>
<accession>A0A0C9WII6</accession>
<sequence>MPKSSNKKAYVVVCGSDSEDDISIPQARTVRISNTGLNIIQTPRSPQKGVVPPCRIPSPVYEWHPSHDYECDTADHDLFEDKTVDKVEEIPTVAAKVAAKRYPTSDAPLREWAGENKSDPGFREEYLQEMLRLEGRGDVASHGQCMSCPATDAIYRCEDCMGQLVECSRCCLTRHKHLPLHIIQRWNGTYFEKVTLKSLGLRVQLGHIDSICVAPQPGHKDFVVIHTNGLHNVAVDFCGCDQRMISNRQQLMRSEWFPATVHHPQTCATFRLLELFHIVTLMGKLSAHEFYKSLECLTDNTELNIPKVNSLFDCFLHGIDGYFFASLTEKGELEKEWTQMILDWEKDPRKKNPYLSVVAHASQDEVKKQLLEEEKKAAAAGMPHLHDTGPTSFISMGLIIEESQHRIIWDSGKPNELTTRQENEIQRRRLLLQREIKRFRNLQILYMPAATVMSTERESDQRELPEAKHDSIEPEHQELWLPSALPSAQRTHNCNKVLVDIEIKLCEAQCHDILEKIRNVQCGRLAFIGFRNRNLRGQNPNTRAKDTLNRLEDKTKSLAVKYRNGRKALLELLGPGDWEKTLRKLSNGDLTTPDGMEISIDDPIDPVGPDGRQRSKKQRKSDKLGLGQGKKTVSWIWTSAEAIGDGSDAELHEAVRIEWAKARARYLRWTEEVMLLKEEMRRVRKTLEWRATWWEQRREGWEGQDGAIREGVRAYVSRQAEIQRGLHTRFTRLWDRPLAPLGSQEESNEGPGASLDPLLESLVEEDE</sequence>